<feature type="transmembrane region" description="Helical" evidence="1">
    <location>
        <begin position="398"/>
        <end position="417"/>
    </location>
</feature>
<feature type="transmembrane region" description="Helical" evidence="1">
    <location>
        <begin position="21"/>
        <end position="42"/>
    </location>
</feature>
<dbReference type="EMBL" id="CP003179">
    <property type="protein sequence ID" value="AEW04116.1"/>
    <property type="molecule type" value="Genomic_DNA"/>
</dbReference>
<feature type="transmembrane region" description="Helical" evidence="1">
    <location>
        <begin position="429"/>
        <end position="450"/>
    </location>
</feature>
<keyword evidence="1" id="KW-0472">Membrane</keyword>
<gene>
    <name evidence="2" type="ordered locus">Sulac_0587</name>
</gene>
<feature type="transmembrane region" description="Helical" evidence="1">
    <location>
        <begin position="325"/>
        <end position="351"/>
    </location>
</feature>
<dbReference type="STRING" id="679936.Sulac_0587"/>
<feature type="transmembrane region" description="Helical" evidence="1">
    <location>
        <begin position="280"/>
        <end position="300"/>
    </location>
</feature>
<organism evidence="2 3">
    <name type="scientific">Sulfobacillus acidophilus (strain ATCC 700253 / DSM 10332 / NAL)</name>
    <dbReference type="NCBI Taxonomy" id="679936"/>
    <lineage>
        <taxon>Bacteria</taxon>
        <taxon>Bacillati</taxon>
        <taxon>Bacillota</taxon>
        <taxon>Clostridia</taxon>
        <taxon>Eubacteriales</taxon>
        <taxon>Clostridiales Family XVII. Incertae Sedis</taxon>
        <taxon>Sulfobacillus</taxon>
    </lineage>
</organism>
<dbReference type="AlphaFoldDB" id="G8TZE7"/>
<reference evidence="3" key="1">
    <citation type="submission" date="2011-12" db="EMBL/GenBank/DDBJ databases">
        <title>The complete genome of chromosome of Sulfobacillus acidophilus DSM 10332.</title>
        <authorList>
            <person name="Lucas S."/>
            <person name="Han J."/>
            <person name="Lapidus A."/>
            <person name="Bruce D."/>
            <person name="Goodwin L."/>
            <person name="Pitluck S."/>
            <person name="Peters L."/>
            <person name="Kyrpides N."/>
            <person name="Mavromatis K."/>
            <person name="Ivanova N."/>
            <person name="Mikhailova N."/>
            <person name="Chertkov O."/>
            <person name="Saunders E."/>
            <person name="Detter J.C."/>
            <person name="Tapia R."/>
            <person name="Han C."/>
            <person name="Land M."/>
            <person name="Hauser L."/>
            <person name="Markowitz V."/>
            <person name="Cheng J.-F."/>
            <person name="Hugenholtz P."/>
            <person name="Woyke T."/>
            <person name="Wu D."/>
            <person name="Pukall R."/>
            <person name="Gehrich-Schroeter G."/>
            <person name="Schneider S."/>
            <person name="Klenk H.-P."/>
            <person name="Eisen J.A."/>
        </authorList>
    </citation>
    <scope>NUCLEOTIDE SEQUENCE [LARGE SCALE GENOMIC DNA]</scope>
    <source>
        <strain evidence="3">ATCC 700253 / DSM 10332 / NAL</strain>
    </source>
</reference>
<evidence type="ECO:0000256" key="1">
    <source>
        <dbReference type="SAM" id="Phobius"/>
    </source>
</evidence>
<dbReference type="Proteomes" id="UP000005439">
    <property type="component" value="Chromosome"/>
</dbReference>
<keyword evidence="3" id="KW-1185">Reference proteome</keyword>
<sequence>MRTGILIFYHELKTYGIVSRMERLVAIAIILGVGLTLGWLGTLLRNEVVISRQLLEHLVGPGLMVLPITVGAYGALGILQYVSNERPIYDWAVRVGLPRHTVGWALAPLVWLLGVFVTELFGAALVAIGFPIIFAYTWALDGSLLGLFLAVCAGVAISHVETNSIRLVFRIVMLVVLGLGIRTAIPFRWGYRFGTVFAVVILVILLIGQKIIISCISYSSRTVKRVSPTTVRATLKWTVLSGYRKAVILFYRNRELNLATIPGVGTLAALLILLSKAPHISVLTSAIPYVLFSITTSHNVTKKFWHMELPLFSAWRWTSFPMRQVMGALLVVWAYVYLAMSTVFVILRLILPPLGQLVHVAQILSLGVTATGMGLATGALAFGLGLRRKSGDTVFTDSIGSPAFQLPLLVAILLTVGNSTLGLELGVPIFIAIGNGVVALVGIVIARSIIQQKLHRMIYFNEMS</sequence>
<protein>
    <submittedName>
        <fullName evidence="2">Uncharacterized protein</fullName>
    </submittedName>
</protein>
<evidence type="ECO:0000313" key="3">
    <source>
        <dbReference type="Proteomes" id="UP000005439"/>
    </source>
</evidence>
<name>G8TZE7_SULAD</name>
<keyword evidence="1" id="KW-0812">Transmembrane</keyword>
<proteinExistence type="predicted"/>
<feature type="transmembrane region" description="Helical" evidence="1">
    <location>
        <begin position="62"/>
        <end position="82"/>
    </location>
</feature>
<dbReference type="PATRIC" id="fig|679936.5.peg.624"/>
<reference evidence="2 3" key="2">
    <citation type="journal article" date="2012" name="Stand. Genomic Sci.">
        <title>Complete genome sequence of the moderately thermophilic mineral-sulfide-oxidizing firmicute Sulfobacillus acidophilus type strain (NAL(T)).</title>
        <authorList>
            <person name="Anderson I."/>
            <person name="Chertkov O."/>
            <person name="Chen A."/>
            <person name="Saunders E."/>
            <person name="Lapidus A."/>
            <person name="Nolan M."/>
            <person name="Lucas S."/>
            <person name="Hammon N."/>
            <person name="Deshpande S."/>
            <person name="Cheng J.F."/>
            <person name="Han C."/>
            <person name="Tapia R."/>
            <person name="Goodwin L.A."/>
            <person name="Pitluck S."/>
            <person name="Liolios K."/>
            <person name="Pagani I."/>
            <person name="Ivanova N."/>
            <person name="Mikhailova N."/>
            <person name="Pati A."/>
            <person name="Palaniappan K."/>
            <person name="Land M."/>
            <person name="Pan C."/>
            <person name="Rohde M."/>
            <person name="Pukall R."/>
            <person name="Goker M."/>
            <person name="Detter J.C."/>
            <person name="Woyke T."/>
            <person name="Bristow J."/>
            <person name="Eisen J.A."/>
            <person name="Markowitz V."/>
            <person name="Hugenholtz P."/>
            <person name="Kyrpides N.C."/>
            <person name="Klenk H.P."/>
            <person name="Mavromatis K."/>
        </authorList>
    </citation>
    <scope>NUCLEOTIDE SEQUENCE [LARGE SCALE GENOMIC DNA]</scope>
    <source>
        <strain evidence="3">ATCC 700253 / DSM 10332 / NAL</strain>
    </source>
</reference>
<accession>G8TZE7</accession>
<feature type="transmembrane region" description="Helical" evidence="1">
    <location>
        <begin position="167"/>
        <end position="185"/>
    </location>
</feature>
<dbReference type="HOGENOM" id="CLU_589145_0_0_9"/>
<feature type="transmembrane region" description="Helical" evidence="1">
    <location>
        <begin position="363"/>
        <end position="386"/>
    </location>
</feature>
<feature type="transmembrane region" description="Helical" evidence="1">
    <location>
        <begin position="142"/>
        <end position="160"/>
    </location>
</feature>
<evidence type="ECO:0000313" key="2">
    <source>
        <dbReference type="EMBL" id="AEW04116.1"/>
    </source>
</evidence>
<feature type="transmembrane region" description="Helical" evidence="1">
    <location>
        <begin position="191"/>
        <end position="216"/>
    </location>
</feature>
<keyword evidence="1" id="KW-1133">Transmembrane helix</keyword>
<feature type="transmembrane region" description="Helical" evidence="1">
    <location>
        <begin position="103"/>
        <end position="136"/>
    </location>
</feature>
<dbReference type="KEGG" id="sap:Sulac_0587"/>
<feature type="transmembrane region" description="Helical" evidence="1">
    <location>
        <begin position="256"/>
        <end position="274"/>
    </location>
</feature>